<sequence>MGERAAAAVCVPLAWRKSSHSGADSSHCVEVAAAGPVVAARDSKAPHGPTLYLTEGAWADLLDRVRSGALDL</sequence>
<organism evidence="2 3">
    <name type="scientific">Actinomadura adrarensis</name>
    <dbReference type="NCBI Taxonomy" id="1819600"/>
    <lineage>
        <taxon>Bacteria</taxon>
        <taxon>Bacillati</taxon>
        <taxon>Actinomycetota</taxon>
        <taxon>Actinomycetes</taxon>
        <taxon>Streptosporangiales</taxon>
        <taxon>Thermomonosporaceae</taxon>
        <taxon>Actinomadura</taxon>
    </lineage>
</organism>
<keyword evidence="3" id="KW-1185">Reference proteome</keyword>
<name>A0ABW3CBL9_9ACTN</name>
<protein>
    <submittedName>
        <fullName evidence="2">DUF397 domain-containing protein</fullName>
    </submittedName>
</protein>
<gene>
    <name evidence="2" type="ORF">ACFQ07_02325</name>
</gene>
<feature type="domain" description="DUF397" evidence="1">
    <location>
        <begin position="13"/>
        <end position="66"/>
    </location>
</feature>
<dbReference type="Proteomes" id="UP001597083">
    <property type="component" value="Unassembled WGS sequence"/>
</dbReference>
<dbReference type="Pfam" id="PF04149">
    <property type="entry name" value="DUF397"/>
    <property type="match status" value="1"/>
</dbReference>
<accession>A0ABW3CBL9</accession>
<reference evidence="3" key="1">
    <citation type="journal article" date="2019" name="Int. J. Syst. Evol. Microbiol.">
        <title>The Global Catalogue of Microorganisms (GCM) 10K type strain sequencing project: providing services to taxonomists for standard genome sequencing and annotation.</title>
        <authorList>
            <consortium name="The Broad Institute Genomics Platform"/>
            <consortium name="The Broad Institute Genome Sequencing Center for Infectious Disease"/>
            <person name="Wu L."/>
            <person name="Ma J."/>
        </authorList>
    </citation>
    <scope>NUCLEOTIDE SEQUENCE [LARGE SCALE GENOMIC DNA]</scope>
    <source>
        <strain evidence="3">JCM 31696</strain>
    </source>
</reference>
<proteinExistence type="predicted"/>
<evidence type="ECO:0000313" key="3">
    <source>
        <dbReference type="Proteomes" id="UP001597083"/>
    </source>
</evidence>
<evidence type="ECO:0000259" key="1">
    <source>
        <dbReference type="Pfam" id="PF04149"/>
    </source>
</evidence>
<comment type="caution">
    <text evidence="2">The sequence shown here is derived from an EMBL/GenBank/DDBJ whole genome shotgun (WGS) entry which is preliminary data.</text>
</comment>
<dbReference type="EMBL" id="JBHTIR010000237">
    <property type="protein sequence ID" value="MFD0851044.1"/>
    <property type="molecule type" value="Genomic_DNA"/>
</dbReference>
<dbReference type="InterPro" id="IPR007278">
    <property type="entry name" value="DUF397"/>
</dbReference>
<evidence type="ECO:0000313" key="2">
    <source>
        <dbReference type="EMBL" id="MFD0851044.1"/>
    </source>
</evidence>